<dbReference type="OrthoDB" id="5964776at2759"/>
<dbReference type="GeneID" id="116293121"/>
<dbReference type="Proteomes" id="UP000515163">
    <property type="component" value="Unplaced"/>
</dbReference>
<dbReference type="RefSeq" id="XP_031566042.1">
    <property type="nucleotide sequence ID" value="XM_031710182.1"/>
</dbReference>
<dbReference type="KEGG" id="aten:116301163"/>
<comment type="subcellular location">
    <subcellularLocation>
        <location evidence="1">Membrane</location>
    </subcellularLocation>
</comment>
<gene>
    <name evidence="9" type="primary">LOC116293121</name>
    <name evidence="10" type="synonym">LOC116301163</name>
</gene>
<dbReference type="RefSeq" id="XP_031556378.1">
    <property type="nucleotide sequence ID" value="XM_031700518.1"/>
</dbReference>
<keyword evidence="5" id="KW-0297">G-protein coupled receptor</keyword>
<dbReference type="PANTHER" id="PTHR45698:SF1">
    <property type="entry name" value="TRACE AMINE-ASSOCIATED RECEPTOR 13C-LIKE"/>
    <property type="match status" value="1"/>
</dbReference>
<feature type="transmembrane region" description="Helical" evidence="6">
    <location>
        <begin position="12"/>
        <end position="33"/>
    </location>
</feature>
<feature type="domain" description="G-protein coupled receptors family 1 profile" evidence="7">
    <location>
        <begin position="25"/>
        <end position="269"/>
    </location>
</feature>
<dbReference type="CDD" id="cd00637">
    <property type="entry name" value="7tm_classA_rhodopsin-like"/>
    <property type="match status" value="1"/>
</dbReference>
<keyword evidence="5" id="KW-0675">Receptor</keyword>
<keyword evidence="5" id="KW-0807">Transducer</keyword>
<keyword evidence="3 6" id="KW-1133">Transmembrane helix</keyword>
<dbReference type="SUPFAM" id="SSF81321">
    <property type="entry name" value="Family A G protein-coupled receptor-like"/>
    <property type="match status" value="1"/>
</dbReference>
<evidence type="ECO:0000256" key="6">
    <source>
        <dbReference type="SAM" id="Phobius"/>
    </source>
</evidence>
<reference evidence="9 10" key="1">
    <citation type="submission" date="2025-04" db="UniProtKB">
        <authorList>
            <consortium name="RefSeq"/>
        </authorList>
    </citation>
    <scope>IDENTIFICATION</scope>
    <source>
        <tissue evidence="9 10">Tentacle</tissue>
    </source>
</reference>
<dbReference type="Pfam" id="PF00001">
    <property type="entry name" value="7tm_1"/>
    <property type="match status" value="1"/>
</dbReference>
<name>A0A6P8HN20_ACTTE</name>
<protein>
    <submittedName>
        <fullName evidence="9 10">Somatostatin receptor type 1-like</fullName>
    </submittedName>
</protein>
<evidence type="ECO:0000259" key="7">
    <source>
        <dbReference type="PROSITE" id="PS50262"/>
    </source>
</evidence>
<sequence length="291" mass="33019">MSAMTFQEIVFAVLFSVVLVFNIAGNSLVIYIITNGRGMKTSTNYLLLNLAVADILCGVFLTPKFIIQPFFRHSVPDGVLGEWLCKLLLFCNIAWMASSASIFTMVCLSVERYFAVCRPHNFRQRFSPKIVKVLVMVSWIYAVVVASPTFVFTHFSRESFACDMNIPGHSIFILIESVCFLILMVFLLTKICMSLWCKQTVEPTGERDIADNKKKKKVTWCVLAVVVTFIVCWFPSYLYYIIDGFTSRTPILVTLLLASVNAALDPYLFSFQSSRFKVLIKKVLCCRKESS</sequence>
<keyword evidence="2 5" id="KW-0812">Transmembrane</keyword>
<evidence type="ECO:0000256" key="2">
    <source>
        <dbReference type="ARBA" id="ARBA00022692"/>
    </source>
</evidence>
<feature type="transmembrane region" description="Helical" evidence="6">
    <location>
        <begin position="171"/>
        <end position="197"/>
    </location>
</feature>
<evidence type="ECO:0000313" key="8">
    <source>
        <dbReference type="Proteomes" id="UP000515163"/>
    </source>
</evidence>
<dbReference type="InterPro" id="IPR000276">
    <property type="entry name" value="GPCR_Rhodpsn"/>
</dbReference>
<evidence type="ECO:0000313" key="10">
    <source>
        <dbReference type="RefSeq" id="XP_031566042.1"/>
    </source>
</evidence>
<feature type="transmembrane region" description="Helical" evidence="6">
    <location>
        <begin position="251"/>
        <end position="271"/>
    </location>
</feature>
<proteinExistence type="inferred from homology"/>
<dbReference type="AlphaFoldDB" id="A0A6P8HN20"/>
<keyword evidence="4 6" id="KW-0472">Membrane</keyword>
<comment type="similarity">
    <text evidence="5">Belongs to the G-protein coupled receptor 1 family.</text>
</comment>
<dbReference type="InterPro" id="IPR017452">
    <property type="entry name" value="GPCR_Rhodpsn_7TM"/>
</dbReference>
<dbReference type="GO" id="GO:0016020">
    <property type="term" value="C:membrane"/>
    <property type="evidence" value="ECO:0007669"/>
    <property type="project" value="UniProtKB-SubCell"/>
</dbReference>
<evidence type="ECO:0000313" key="9">
    <source>
        <dbReference type="RefSeq" id="XP_031556378.1"/>
    </source>
</evidence>
<dbReference type="PROSITE" id="PS00237">
    <property type="entry name" value="G_PROTEIN_RECEP_F1_1"/>
    <property type="match status" value="1"/>
</dbReference>
<dbReference type="PROSITE" id="PS50262">
    <property type="entry name" value="G_PROTEIN_RECEP_F1_2"/>
    <property type="match status" value="1"/>
</dbReference>
<dbReference type="KEGG" id="aten:116293121"/>
<feature type="transmembrane region" description="Helical" evidence="6">
    <location>
        <begin position="87"/>
        <end position="110"/>
    </location>
</feature>
<evidence type="ECO:0000256" key="3">
    <source>
        <dbReference type="ARBA" id="ARBA00022989"/>
    </source>
</evidence>
<evidence type="ECO:0000256" key="4">
    <source>
        <dbReference type="ARBA" id="ARBA00023136"/>
    </source>
</evidence>
<evidence type="ECO:0000256" key="5">
    <source>
        <dbReference type="RuleBase" id="RU000688"/>
    </source>
</evidence>
<organism evidence="8 9">
    <name type="scientific">Actinia tenebrosa</name>
    <name type="common">Australian red waratah sea anemone</name>
    <dbReference type="NCBI Taxonomy" id="6105"/>
    <lineage>
        <taxon>Eukaryota</taxon>
        <taxon>Metazoa</taxon>
        <taxon>Cnidaria</taxon>
        <taxon>Anthozoa</taxon>
        <taxon>Hexacorallia</taxon>
        <taxon>Actiniaria</taxon>
        <taxon>Actiniidae</taxon>
        <taxon>Actinia</taxon>
    </lineage>
</organism>
<dbReference type="GO" id="GO:0004930">
    <property type="term" value="F:G protein-coupled receptor activity"/>
    <property type="evidence" value="ECO:0007669"/>
    <property type="project" value="UniProtKB-KW"/>
</dbReference>
<accession>A0A6P8HN20</accession>
<dbReference type="Gene3D" id="1.20.1070.10">
    <property type="entry name" value="Rhodopsin 7-helix transmembrane proteins"/>
    <property type="match status" value="1"/>
</dbReference>
<dbReference type="PANTHER" id="PTHR45698">
    <property type="entry name" value="TRACE AMINE-ASSOCIATED RECEPTOR 19N-RELATED"/>
    <property type="match status" value="1"/>
</dbReference>
<evidence type="ECO:0000256" key="1">
    <source>
        <dbReference type="ARBA" id="ARBA00004370"/>
    </source>
</evidence>
<keyword evidence="8" id="KW-1185">Reference proteome</keyword>
<feature type="transmembrane region" description="Helical" evidence="6">
    <location>
        <begin position="218"/>
        <end position="239"/>
    </location>
</feature>
<feature type="transmembrane region" description="Helical" evidence="6">
    <location>
        <begin position="130"/>
        <end position="151"/>
    </location>
</feature>
<feature type="transmembrane region" description="Helical" evidence="6">
    <location>
        <begin position="45"/>
        <end position="67"/>
    </location>
</feature>
<dbReference type="PRINTS" id="PR00237">
    <property type="entry name" value="GPCRRHODOPSN"/>
</dbReference>